<dbReference type="AlphaFoldDB" id="A0A2H0V9N9"/>
<keyword evidence="1" id="KW-1133">Transmembrane helix</keyword>
<feature type="transmembrane region" description="Helical" evidence="1">
    <location>
        <begin position="20"/>
        <end position="40"/>
    </location>
</feature>
<evidence type="ECO:0000256" key="1">
    <source>
        <dbReference type="SAM" id="Phobius"/>
    </source>
</evidence>
<organism evidence="2 3">
    <name type="scientific">Candidatus Falkowbacteria bacterium CG10_big_fil_rev_8_21_14_0_10_37_18</name>
    <dbReference type="NCBI Taxonomy" id="1974562"/>
    <lineage>
        <taxon>Bacteria</taxon>
        <taxon>Candidatus Falkowiibacteriota</taxon>
    </lineage>
</organism>
<sequence length="193" mass="21747">MIPPRPKNKNNFNQWLNKYFSIILAGVLILFLALAYLVFLGPKFTATKDIIQANITEQENLYALSQQKLANLQAVGTLYKTIKEADLQKFDSVLPDNYIPARLFGELEEIINSGGWLLTEINIEQAPPGDINKNVGQINVELSLSGLDYIDFKRLLKILETDLRLLDVTNVSLDSASNSVTLMLTTYYYQTAN</sequence>
<evidence type="ECO:0000313" key="3">
    <source>
        <dbReference type="Proteomes" id="UP000229972"/>
    </source>
</evidence>
<proteinExistence type="predicted"/>
<dbReference type="EMBL" id="PFAL01000008">
    <property type="protein sequence ID" value="PIR95773.1"/>
    <property type="molecule type" value="Genomic_DNA"/>
</dbReference>
<evidence type="ECO:0000313" key="2">
    <source>
        <dbReference type="EMBL" id="PIR95773.1"/>
    </source>
</evidence>
<name>A0A2H0V9N9_9BACT</name>
<dbReference type="Proteomes" id="UP000229972">
    <property type="component" value="Unassembled WGS sequence"/>
</dbReference>
<keyword evidence="1" id="KW-0812">Transmembrane</keyword>
<protein>
    <recommendedName>
        <fullName evidence="4">Type 4a pilus biogenesis protein PilO</fullName>
    </recommendedName>
</protein>
<dbReference type="InterPro" id="IPR014717">
    <property type="entry name" value="Transl_elong_EF1B/ribsomal_bS6"/>
</dbReference>
<reference evidence="3" key="1">
    <citation type="submission" date="2017-09" db="EMBL/GenBank/DDBJ databases">
        <title>Depth-based differentiation of microbial function through sediment-hosted aquifers and enrichment of novel symbionts in the deep terrestrial subsurface.</title>
        <authorList>
            <person name="Probst A.J."/>
            <person name="Ladd B."/>
            <person name="Jarett J.K."/>
            <person name="Geller-Mcgrath D.E."/>
            <person name="Sieber C.M.K."/>
            <person name="Emerson J.B."/>
            <person name="Anantharaman K."/>
            <person name="Thomas B.C."/>
            <person name="Malmstrom R."/>
            <person name="Stieglmeier M."/>
            <person name="Klingl A."/>
            <person name="Woyke T."/>
            <person name="Ryan C.M."/>
            <person name="Banfield J.F."/>
        </authorList>
    </citation>
    <scope>NUCLEOTIDE SEQUENCE [LARGE SCALE GENOMIC DNA]</scope>
</reference>
<keyword evidence="1" id="KW-0472">Membrane</keyword>
<dbReference type="Gene3D" id="3.30.70.60">
    <property type="match status" value="1"/>
</dbReference>
<comment type="caution">
    <text evidence="2">The sequence shown here is derived from an EMBL/GenBank/DDBJ whole genome shotgun (WGS) entry which is preliminary data.</text>
</comment>
<accession>A0A2H0V9N9</accession>
<evidence type="ECO:0008006" key="4">
    <source>
        <dbReference type="Google" id="ProtNLM"/>
    </source>
</evidence>
<gene>
    <name evidence="2" type="ORF">COT93_00565</name>
</gene>